<evidence type="ECO:0000313" key="5">
    <source>
        <dbReference type="Proteomes" id="UP000075604"/>
    </source>
</evidence>
<proteinExistence type="predicted"/>
<dbReference type="GO" id="GO:0044550">
    <property type="term" value="P:secondary metabolite biosynthetic process"/>
    <property type="evidence" value="ECO:0007669"/>
    <property type="project" value="TreeGrafter"/>
</dbReference>
<dbReference type="PANTHER" id="PTHR34069">
    <property type="entry name" value="3-OXOACYL-[ACYL-CARRIER-PROTEIN] SYNTHASE 3"/>
    <property type="match status" value="1"/>
</dbReference>
<keyword evidence="1" id="KW-0808">Transferase</keyword>
<accession>A0A150P867</accession>
<dbReference type="Gene3D" id="3.40.47.10">
    <property type="match status" value="2"/>
</dbReference>
<dbReference type="InterPro" id="IPR016039">
    <property type="entry name" value="Thiolase-like"/>
</dbReference>
<organism evidence="4 5">
    <name type="scientific">Sorangium cellulosum</name>
    <name type="common">Polyangium cellulosum</name>
    <dbReference type="NCBI Taxonomy" id="56"/>
    <lineage>
        <taxon>Bacteria</taxon>
        <taxon>Pseudomonadati</taxon>
        <taxon>Myxococcota</taxon>
        <taxon>Polyangia</taxon>
        <taxon>Polyangiales</taxon>
        <taxon>Polyangiaceae</taxon>
        <taxon>Sorangium</taxon>
    </lineage>
</organism>
<comment type="caution">
    <text evidence="4">The sequence shown here is derived from an EMBL/GenBank/DDBJ whole genome shotgun (WGS) entry which is preliminary data.</text>
</comment>
<evidence type="ECO:0000256" key="1">
    <source>
        <dbReference type="ARBA" id="ARBA00022679"/>
    </source>
</evidence>
<dbReference type="Proteomes" id="UP000075604">
    <property type="component" value="Unassembled WGS sequence"/>
</dbReference>
<gene>
    <name evidence="4" type="ORF">BE04_40395</name>
</gene>
<evidence type="ECO:0000259" key="3">
    <source>
        <dbReference type="Pfam" id="PF08541"/>
    </source>
</evidence>
<dbReference type="PANTHER" id="PTHR34069:SF2">
    <property type="entry name" value="BETA-KETOACYL-[ACYL-CARRIER-PROTEIN] SYNTHASE III"/>
    <property type="match status" value="1"/>
</dbReference>
<dbReference type="Pfam" id="PF08541">
    <property type="entry name" value="ACP_syn_III_C"/>
    <property type="match status" value="1"/>
</dbReference>
<evidence type="ECO:0000313" key="4">
    <source>
        <dbReference type="EMBL" id="KYF51867.1"/>
    </source>
</evidence>
<reference evidence="4 5" key="1">
    <citation type="submission" date="2014-02" db="EMBL/GenBank/DDBJ databases">
        <title>The small core and large imbalanced accessory genome model reveals a collaborative survival strategy of Sorangium cellulosum strains in nature.</title>
        <authorList>
            <person name="Han K."/>
            <person name="Peng R."/>
            <person name="Blom J."/>
            <person name="Li Y.-Z."/>
        </authorList>
    </citation>
    <scope>NUCLEOTIDE SEQUENCE [LARGE SCALE GENOMIC DNA]</scope>
    <source>
        <strain evidence="4 5">So0157-18</strain>
    </source>
</reference>
<dbReference type="CDD" id="cd00827">
    <property type="entry name" value="init_cond_enzymes"/>
    <property type="match status" value="1"/>
</dbReference>
<sequence>MDRSVYITSTGAFLPGKPVPNDEMEQYIGKIDDRRSRLGRFVLRQNGIKTRHYAVTPDGAHLHTSADMAARAIRDALSRSEIAAERLSFLAAATTQGDLLVPGFASAVHGELGLRPMEIASFQSVCASSMMAFKSAYLQLKAGEHDCGVACAAELSSRFFRPGFYAGREQEGEGSSALMETEFLRWTLSDGAGAWLLETRPNEGRRSLRVDWIDLCSYADRFDPCMYAGTARNRAGERKPWSHYDSPALAAQQGAVVLKQDFELLYRMFPVWAKHYLELVDRRRLRPGAIDHFLAHYSSHSLRGEMVKLLAKTGAMVPEARWFTNLYSQGNTGAASILLMLHQLLEERDLQPGQQVLGFIPESGRCVIAFMLLTVV</sequence>
<dbReference type="AlphaFoldDB" id="A0A150P867"/>
<protein>
    <submittedName>
        <fullName evidence="4">3-oxoacyl-ACP synthase</fullName>
    </submittedName>
</protein>
<dbReference type="InterPro" id="IPR013747">
    <property type="entry name" value="ACP_syn_III_C"/>
</dbReference>
<keyword evidence="2" id="KW-0012">Acyltransferase</keyword>
<feature type="domain" description="Beta-ketoacyl-[acyl-carrier-protein] synthase III C-terminal" evidence="3">
    <location>
        <begin position="282"/>
        <end position="357"/>
    </location>
</feature>
<dbReference type="SUPFAM" id="SSF53901">
    <property type="entry name" value="Thiolase-like"/>
    <property type="match status" value="2"/>
</dbReference>
<dbReference type="GO" id="GO:0016746">
    <property type="term" value="F:acyltransferase activity"/>
    <property type="evidence" value="ECO:0007669"/>
    <property type="project" value="UniProtKB-KW"/>
</dbReference>
<name>A0A150P867_SORCE</name>
<evidence type="ECO:0000256" key="2">
    <source>
        <dbReference type="ARBA" id="ARBA00023315"/>
    </source>
</evidence>
<dbReference type="EMBL" id="JELX01003583">
    <property type="protein sequence ID" value="KYF51867.1"/>
    <property type="molecule type" value="Genomic_DNA"/>
</dbReference>